<dbReference type="Gene3D" id="1.10.150.50">
    <property type="entry name" value="Transcription Factor, Ets-1"/>
    <property type="match status" value="1"/>
</dbReference>
<accession>A0A7J7LQG2</accession>
<reference evidence="3 4" key="1">
    <citation type="journal article" date="2020" name="IScience">
        <title>Genome Sequencing of the Endangered Kingdonia uniflora (Circaeasteraceae, Ranunculales) Reveals Potential Mechanisms of Evolutionary Specialization.</title>
        <authorList>
            <person name="Sun Y."/>
            <person name="Deng T."/>
            <person name="Zhang A."/>
            <person name="Moore M.J."/>
            <person name="Landis J.B."/>
            <person name="Lin N."/>
            <person name="Zhang H."/>
            <person name="Zhang X."/>
            <person name="Huang J."/>
            <person name="Zhang X."/>
            <person name="Sun H."/>
            <person name="Wang H."/>
        </authorList>
    </citation>
    <scope>NUCLEOTIDE SEQUENCE [LARGE SCALE GENOMIC DNA]</scope>
    <source>
        <strain evidence="3">TB1705</strain>
        <tissue evidence="3">Leaf</tissue>
    </source>
</reference>
<keyword evidence="4" id="KW-1185">Reference proteome</keyword>
<dbReference type="CDD" id="cd09487">
    <property type="entry name" value="SAM_superfamily"/>
    <property type="match status" value="1"/>
</dbReference>
<dbReference type="Proteomes" id="UP000541444">
    <property type="component" value="Unassembled WGS sequence"/>
</dbReference>
<dbReference type="OrthoDB" id="76949at2759"/>
<dbReference type="InterPro" id="IPR001660">
    <property type="entry name" value="SAM"/>
</dbReference>
<sequence length="110" mass="12475">MVNSGTTNHLLSMPMVRVAVGDEDSCSTHNFDILKKDLSKRVVGRRDITIASLLHALGLGEYEINFRDQEVDMTELKHMGDNDLKTLGIPMGPRKRILLAVLPRRRRQLH</sequence>
<dbReference type="PANTHER" id="PTHR10627">
    <property type="entry name" value="SCP160"/>
    <property type="match status" value="1"/>
</dbReference>
<proteinExistence type="predicted"/>
<name>A0A7J7LQG2_9MAGN</name>
<evidence type="ECO:0000313" key="3">
    <source>
        <dbReference type="EMBL" id="KAF6144896.1"/>
    </source>
</evidence>
<keyword evidence="1" id="KW-0677">Repeat</keyword>
<evidence type="ECO:0000259" key="2">
    <source>
        <dbReference type="PROSITE" id="PS50105"/>
    </source>
</evidence>
<evidence type="ECO:0000313" key="4">
    <source>
        <dbReference type="Proteomes" id="UP000541444"/>
    </source>
</evidence>
<evidence type="ECO:0000256" key="1">
    <source>
        <dbReference type="ARBA" id="ARBA00022737"/>
    </source>
</evidence>
<dbReference type="AlphaFoldDB" id="A0A7J7LQG2"/>
<dbReference type="SUPFAM" id="SSF47769">
    <property type="entry name" value="SAM/Pointed domain"/>
    <property type="match status" value="1"/>
</dbReference>
<dbReference type="Pfam" id="PF00536">
    <property type="entry name" value="SAM_1"/>
    <property type="match status" value="1"/>
</dbReference>
<dbReference type="InterPro" id="IPR013761">
    <property type="entry name" value="SAM/pointed_sf"/>
</dbReference>
<comment type="caution">
    <text evidence="3">The sequence shown here is derived from an EMBL/GenBank/DDBJ whole genome shotgun (WGS) entry which is preliminary data.</text>
</comment>
<dbReference type="PROSITE" id="PS50105">
    <property type="entry name" value="SAM_DOMAIN"/>
    <property type="match status" value="1"/>
</dbReference>
<gene>
    <name evidence="3" type="ORF">GIB67_031264</name>
</gene>
<dbReference type="EMBL" id="JACGCM010002101">
    <property type="protein sequence ID" value="KAF6144896.1"/>
    <property type="molecule type" value="Genomic_DNA"/>
</dbReference>
<dbReference type="PANTHER" id="PTHR10627:SF74">
    <property type="entry name" value="OS08G0526500 PROTEIN"/>
    <property type="match status" value="1"/>
</dbReference>
<feature type="domain" description="SAM" evidence="2">
    <location>
        <begin position="49"/>
        <end position="108"/>
    </location>
</feature>
<organism evidence="3 4">
    <name type="scientific">Kingdonia uniflora</name>
    <dbReference type="NCBI Taxonomy" id="39325"/>
    <lineage>
        <taxon>Eukaryota</taxon>
        <taxon>Viridiplantae</taxon>
        <taxon>Streptophyta</taxon>
        <taxon>Embryophyta</taxon>
        <taxon>Tracheophyta</taxon>
        <taxon>Spermatophyta</taxon>
        <taxon>Magnoliopsida</taxon>
        <taxon>Ranunculales</taxon>
        <taxon>Circaeasteraceae</taxon>
        <taxon>Kingdonia</taxon>
    </lineage>
</organism>
<dbReference type="SMART" id="SM00454">
    <property type="entry name" value="SAM"/>
    <property type="match status" value="1"/>
</dbReference>
<protein>
    <recommendedName>
        <fullName evidence="2">SAM domain-containing protein</fullName>
    </recommendedName>
</protein>